<sequence>MNNKIQIQKTNGLFNLRPLYDLFSQSVDGIYQVVVKKVRKPRSLDQNGWLWGCIYPILLDALLNEGWEFTSVEQVHEFFKAQMTADKVVNKHTGEIITFPGSTATMDTLTFSTYCEKLREYASEYLNVEIPDPDPNWRIADEKDT</sequence>
<evidence type="ECO:0000313" key="2">
    <source>
        <dbReference type="Proteomes" id="UP000422221"/>
    </source>
</evidence>
<dbReference type="Proteomes" id="UP000422221">
    <property type="component" value="Unassembled WGS sequence"/>
</dbReference>
<dbReference type="SUPFAM" id="SSF103370">
    <property type="entry name" value="NinB"/>
    <property type="match status" value="1"/>
</dbReference>
<organism evidence="1 2">
    <name type="scientific">Bacteroides salyersiae</name>
    <dbReference type="NCBI Taxonomy" id="291644"/>
    <lineage>
        <taxon>Bacteria</taxon>
        <taxon>Pseudomonadati</taxon>
        <taxon>Bacteroidota</taxon>
        <taxon>Bacteroidia</taxon>
        <taxon>Bacteroidales</taxon>
        <taxon>Bacteroidaceae</taxon>
        <taxon>Bacteroides</taxon>
    </lineage>
</organism>
<proteinExistence type="predicted"/>
<dbReference type="InterPro" id="IPR036619">
    <property type="entry name" value="NinB_sf"/>
</dbReference>
<evidence type="ECO:0000313" key="1">
    <source>
        <dbReference type="EMBL" id="KAA3769473.1"/>
    </source>
</evidence>
<dbReference type="RefSeq" id="WP_130058659.1">
    <property type="nucleotide sequence ID" value="NZ_JADNPJ010000002.1"/>
</dbReference>
<protein>
    <submittedName>
        <fullName evidence="1">Uncharacterized protein</fullName>
    </submittedName>
</protein>
<reference evidence="1 2" key="1">
    <citation type="journal article" date="2019" name="Nat. Med.">
        <title>A library of human gut bacterial isolates paired with longitudinal multiomics data enables mechanistic microbiome research.</title>
        <authorList>
            <person name="Poyet M."/>
            <person name="Groussin M."/>
            <person name="Gibbons S.M."/>
            <person name="Avila-Pacheco J."/>
            <person name="Jiang X."/>
            <person name="Kearney S.M."/>
            <person name="Perrotta A.R."/>
            <person name="Berdy B."/>
            <person name="Zhao S."/>
            <person name="Lieberman T.D."/>
            <person name="Swanson P.K."/>
            <person name="Smith M."/>
            <person name="Roesemann S."/>
            <person name="Alexander J.E."/>
            <person name="Rich S.A."/>
            <person name="Livny J."/>
            <person name="Vlamakis H."/>
            <person name="Clish C."/>
            <person name="Bullock K."/>
            <person name="Deik A."/>
            <person name="Scott J."/>
            <person name="Pierce K.A."/>
            <person name="Xavier R.J."/>
            <person name="Alm E.J."/>
        </authorList>
    </citation>
    <scope>NUCLEOTIDE SEQUENCE [LARGE SCALE GENOMIC DNA]</scope>
    <source>
        <strain evidence="1 2">BIOML-A10</strain>
    </source>
</reference>
<accession>A0A7J4XNE0</accession>
<gene>
    <name evidence="1" type="ORF">F3F73_03380</name>
</gene>
<dbReference type="AlphaFoldDB" id="A0A7J4XNE0"/>
<comment type="caution">
    <text evidence="1">The sequence shown here is derived from an EMBL/GenBank/DDBJ whole genome shotgun (WGS) entry which is preliminary data.</text>
</comment>
<name>A0A7J4XNE0_9BACE</name>
<dbReference type="Gene3D" id="1.10.3790.10">
    <property type="entry name" value="NinB"/>
    <property type="match status" value="1"/>
</dbReference>
<dbReference type="EMBL" id="VWMK01000002">
    <property type="protein sequence ID" value="KAA3769473.1"/>
    <property type="molecule type" value="Genomic_DNA"/>
</dbReference>